<dbReference type="PANTHER" id="PTHR38459">
    <property type="entry name" value="PROPHAGE BACTOPRENOL-LINKED GLUCOSE TRANSLOCASE HOMOLOG"/>
    <property type="match status" value="1"/>
</dbReference>
<evidence type="ECO:0000313" key="8">
    <source>
        <dbReference type="EMBL" id="RVU34111.1"/>
    </source>
</evidence>
<evidence type="ECO:0000256" key="5">
    <source>
        <dbReference type="ARBA" id="ARBA00023136"/>
    </source>
</evidence>
<dbReference type="InterPro" id="IPR051401">
    <property type="entry name" value="GtrA_CellWall_Glycosyl"/>
</dbReference>
<dbReference type="PANTHER" id="PTHR38459:SF1">
    <property type="entry name" value="PROPHAGE BACTOPRENOL-LINKED GLUCOSE TRANSLOCASE HOMOLOG"/>
    <property type="match status" value="1"/>
</dbReference>
<organism evidence="8 9">
    <name type="scientific">Hwanghaeella grinnelliae</name>
    <dbReference type="NCBI Taxonomy" id="2500179"/>
    <lineage>
        <taxon>Bacteria</taxon>
        <taxon>Pseudomonadati</taxon>
        <taxon>Pseudomonadota</taxon>
        <taxon>Alphaproteobacteria</taxon>
        <taxon>Rhodospirillales</taxon>
        <taxon>Rhodospirillaceae</taxon>
        <taxon>Hwanghaeella</taxon>
    </lineage>
</organism>
<dbReference type="OrthoDB" id="5422757at2"/>
<dbReference type="GO" id="GO:0000271">
    <property type="term" value="P:polysaccharide biosynthetic process"/>
    <property type="evidence" value="ECO:0007669"/>
    <property type="project" value="InterPro"/>
</dbReference>
<keyword evidence="5 6" id="KW-0472">Membrane</keyword>
<keyword evidence="9" id="KW-1185">Reference proteome</keyword>
<keyword evidence="3 6" id="KW-0812">Transmembrane</keyword>
<sequence length="139" mass="15804">MIDSIRKAKHLVPMFRFACVGALNTVLDFGVFYVFYNYVLPNALVSNTIAFCTAVLVSYNLNKRWTFATSKRIDGDFSYFVKFFLVCACGLMLSTLLIYSLSPFVHVMIAKALSIIVVFVWNYTFASKVFKFDPSRVGE</sequence>
<proteinExistence type="inferred from homology"/>
<protein>
    <submittedName>
        <fullName evidence="8">GtrA family protein</fullName>
    </submittedName>
</protein>
<dbReference type="InterPro" id="IPR007267">
    <property type="entry name" value="GtrA_DPMS_TM"/>
</dbReference>
<evidence type="ECO:0000256" key="2">
    <source>
        <dbReference type="ARBA" id="ARBA00009399"/>
    </source>
</evidence>
<comment type="similarity">
    <text evidence="2">Belongs to the GtrA family.</text>
</comment>
<dbReference type="Pfam" id="PF04138">
    <property type="entry name" value="GtrA_DPMS_TM"/>
    <property type="match status" value="1"/>
</dbReference>
<evidence type="ECO:0000256" key="4">
    <source>
        <dbReference type="ARBA" id="ARBA00022989"/>
    </source>
</evidence>
<name>A0A437QHU6_9PROT</name>
<dbReference type="RefSeq" id="WP_127768141.1">
    <property type="nucleotide sequence ID" value="NZ_SADE01000004.1"/>
</dbReference>
<dbReference type="Proteomes" id="UP000287447">
    <property type="component" value="Unassembled WGS sequence"/>
</dbReference>
<comment type="caution">
    <text evidence="8">The sequence shown here is derived from an EMBL/GenBank/DDBJ whole genome shotgun (WGS) entry which is preliminary data.</text>
</comment>
<evidence type="ECO:0000256" key="6">
    <source>
        <dbReference type="SAM" id="Phobius"/>
    </source>
</evidence>
<dbReference type="GO" id="GO:0005886">
    <property type="term" value="C:plasma membrane"/>
    <property type="evidence" value="ECO:0007669"/>
    <property type="project" value="TreeGrafter"/>
</dbReference>
<keyword evidence="4 6" id="KW-1133">Transmembrane helix</keyword>
<reference evidence="9" key="1">
    <citation type="submission" date="2019-01" db="EMBL/GenBank/DDBJ databases">
        <title>Gri0909 isolated from a small marine red alga.</title>
        <authorList>
            <person name="Kim J."/>
            <person name="Jeong S.E."/>
            <person name="Jeon C.O."/>
        </authorList>
    </citation>
    <scope>NUCLEOTIDE SEQUENCE [LARGE SCALE GENOMIC DNA]</scope>
    <source>
        <strain evidence="9">Gri0909</strain>
    </source>
</reference>
<evidence type="ECO:0000256" key="1">
    <source>
        <dbReference type="ARBA" id="ARBA00004141"/>
    </source>
</evidence>
<feature type="transmembrane region" description="Helical" evidence="6">
    <location>
        <begin position="105"/>
        <end position="126"/>
    </location>
</feature>
<comment type="subcellular location">
    <subcellularLocation>
        <location evidence="1">Membrane</location>
        <topology evidence="1">Multi-pass membrane protein</topology>
    </subcellularLocation>
</comment>
<feature type="domain" description="GtrA/DPMS transmembrane" evidence="7">
    <location>
        <begin position="16"/>
        <end position="128"/>
    </location>
</feature>
<gene>
    <name evidence="8" type="ORF">EOI86_23645</name>
</gene>
<dbReference type="AlphaFoldDB" id="A0A437QHU6"/>
<feature type="transmembrane region" description="Helical" evidence="6">
    <location>
        <begin position="79"/>
        <end position="99"/>
    </location>
</feature>
<evidence type="ECO:0000256" key="3">
    <source>
        <dbReference type="ARBA" id="ARBA00022692"/>
    </source>
</evidence>
<evidence type="ECO:0000313" key="9">
    <source>
        <dbReference type="Proteomes" id="UP000287447"/>
    </source>
</evidence>
<feature type="transmembrane region" description="Helical" evidence="6">
    <location>
        <begin position="42"/>
        <end position="59"/>
    </location>
</feature>
<accession>A0A437QHU6</accession>
<dbReference type="EMBL" id="SADE01000004">
    <property type="protein sequence ID" value="RVU34111.1"/>
    <property type="molecule type" value="Genomic_DNA"/>
</dbReference>
<feature type="transmembrane region" description="Helical" evidence="6">
    <location>
        <begin position="12"/>
        <end position="36"/>
    </location>
</feature>
<evidence type="ECO:0000259" key="7">
    <source>
        <dbReference type="Pfam" id="PF04138"/>
    </source>
</evidence>